<dbReference type="Pfam" id="PF04023">
    <property type="entry name" value="FeoA"/>
    <property type="match status" value="1"/>
</dbReference>
<dbReference type="InterPro" id="IPR008988">
    <property type="entry name" value="Transcriptional_repressor_C"/>
</dbReference>
<dbReference type="SMART" id="SM00899">
    <property type="entry name" value="FeoA"/>
    <property type="match status" value="1"/>
</dbReference>
<sequence>MTLKEVECGDIVIIRDFIEEKDILKKISAMGLRKGSQFEVLRKCGRNILIRNGLNRLIISKDLAEKIEVELIKRNPEICQDISCEFIDNACPQEGKLLRKRKRWGLLHKICPFLKD</sequence>
<feature type="domain" description="Ferrous iron transporter FeoA-like" evidence="2">
    <location>
        <begin position="1"/>
        <end position="71"/>
    </location>
</feature>
<dbReference type="Gene3D" id="2.30.30.90">
    <property type="match status" value="1"/>
</dbReference>
<organism evidence="3 4">
    <name type="scientific">Caldimicrobium thiodismutans</name>
    <dbReference type="NCBI Taxonomy" id="1653476"/>
    <lineage>
        <taxon>Bacteria</taxon>
        <taxon>Pseudomonadati</taxon>
        <taxon>Thermodesulfobacteriota</taxon>
        <taxon>Thermodesulfobacteria</taxon>
        <taxon>Thermodesulfobacteriales</taxon>
        <taxon>Thermodesulfobacteriaceae</taxon>
        <taxon>Caldimicrobium</taxon>
    </lineage>
</organism>
<dbReference type="RefSeq" id="WP_068514242.1">
    <property type="nucleotide sequence ID" value="NZ_AP014945.1"/>
</dbReference>
<evidence type="ECO:0000313" key="3">
    <source>
        <dbReference type="EMBL" id="BAU23394.1"/>
    </source>
</evidence>
<dbReference type="EMBL" id="AP014945">
    <property type="protein sequence ID" value="BAU23394.1"/>
    <property type="molecule type" value="Genomic_DNA"/>
</dbReference>
<evidence type="ECO:0000256" key="1">
    <source>
        <dbReference type="ARBA" id="ARBA00023004"/>
    </source>
</evidence>
<reference evidence="3 4" key="1">
    <citation type="journal article" date="2016" name="Int. J. Syst. Evol. Microbiol.">
        <title>Caldimicrobium thiodismutans sp. nov., a sulfur-disproportionating bacterium isolated from a hot spring, and emended description of the genus Caldimicrobium.</title>
        <authorList>
            <person name="Kojima H."/>
            <person name="Umezawa K."/>
            <person name="Fukui M."/>
        </authorList>
    </citation>
    <scope>NUCLEOTIDE SEQUENCE [LARGE SCALE GENOMIC DNA]</scope>
    <source>
        <strain evidence="3 4">TF1</strain>
    </source>
</reference>
<dbReference type="Proteomes" id="UP000068196">
    <property type="component" value="Chromosome"/>
</dbReference>
<dbReference type="OrthoDB" id="9799093at2"/>
<evidence type="ECO:0000259" key="2">
    <source>
        <dbReference type="SMART" id="SM00899"/>
    </source>
</evidence>
<gene>
    <name evidence="3" type="ORF">THC_1010</name>
</gene>
<reference evidence="4" key="2">
    <citation type="journal article" date="2016" name="Int. J. Syst. Evol. Microbiol.">
        <title>Caldimicrobium thiodismutans sp. nov., a sulfur-disproportionating bacterium isolated from a hot spring.</title>
        <authorList>
            <person name="Kojima H."/>
            <person name="Umezawa K."/>
            <person name="Fukui M."/>
        </authorList>
    </citation>
    <scope>NUCLEOTIDE SEQUENCE [LARGE SCALE GENOMIC DNA]</scope>
    <source>
        <strain evidence="4">TF1</strain>
    </source>
</reference>
<proteinExistence type="predicted"/>
<dbReference type="GO" id="GO:0046914">
    <property type="term" value="F:transition metal ion binding"/>
    <property type="evidence" value="ECO:0007669"/>
    <property type="project" value="InterPro"/>
</dbReference>
<dbReference type="KEGG" id="cthi:THC_1010"/>
<dbReference type="InterPro" id="IPR038157">
    <property type="entry name" value="FeoA_core_dom"/>
</dbReference>
<dbReference type="SUPFAM" id="SSF50037">
    <property type="entry name" value="C-terminal domain of transcriptional repressors"/>
    <property type="match status" value="1"/>
</dbReference>
<protein>
    <recommendedName>
        <fullName evidence="2">Ferrous iron transporter FeoA-like domain-containing protein</fullName>
    </recommendedName>
</protein>
<evidence type="ECO:0000313" key="4">
    <source>
        <dbReference type="Proteomes" id="UP000068196"/>
    </source>
</evidence>
<keyword evidence="1" id="KW-0408">Iron</keyword>
<dbReference type="AlphaFoldDB" id="A0A0U5ANE6"/>
<accession>A0A0U5ANE6</accession>
<dbReference type="InterPro" id="IPR007167">
    <property type="entry name" value="Fe-transptr_FeoA-like"/>
</dbReference>
<name>A0A0U5ANE6_9BACT</name>
<dbReference type="STRING" id="1653476.THC_1010"/>
<keyword evidence="4" id="KW-1185">Reference proteome</keyword>